<dbReference type="OrthoDB" id="8478472at2"/>
<gene>
    <name evidence="2" type="ORF">AERYTH_05955</name>
</gene>
<feature type="region of interest" description="Disordered" evidence="1">
    <location>
        <begin position="413"/>
        <end position="459"/>
    </location>
</feature>
<organism evidence="2 3">
    <name type="scientific">Aeromicrobium erythreum</name>
    <dbReference type="NCBI Taxonomy" id="2041"/>
    <lineage>
        <taxon>Bacteria</taxon>
        <taxon>Bacillati</taxon>
        <taxon>Actinomycetota</taxon>
        <taxon>Actinomycetes</taxon>
        <taxon>Propionibacteriales</taxon>
        <taxon>Nocardioidaceae</taxon>
        <taxon>Aeromicrobium</taxon>
    </lineage>
</organism>
<protein>
    <recommendedName>
        <fullName evidence="4">Hydrolase</fullName>
    </recommendedName>
</protein>
<dbReference type="PATRIC" id="fig|2041.4.peg.1237"/>
<name>A0A0U4CMD2_9ACTN</name>
<evidence type="ECO:0000313" key="2">
    <source>
        <dbReference type="EMBL" id="ALX04278.1"/>
    </source>
</evidence>
<feature type="region of interest" description="Disordered" evidence="1">
    <location>
        <begin position="1"/>
        <end position="29"/>
    </location>
</feature>
<dbReference type="Pfam" id="PF10103">
    <property type="entry name" value="Zincin_2"/>
    <property type="match status" value="1"/>
</dbReference>
<dbReference type="InterPro" id="IPR018766">
    <property type="entry name" value="Zinicin_2"/>
</dbReference>
<dbReference type="Gene3D" id="1.20.150.30">
    <property type="entry name" value="Zincin-like metallopeptidase, N-terminal domain"/>
    <property type="match status" value="1"/>
</dbReference>
<proteinExistence type="predicted"/>
<evidence type="ECO:0008006" key="4">
    <source>
        <dbReference type="Google" id="ProtNLM"/>
    </source>
</evidence>
<dbReference type="AlphaFoldDB" id="A0A0U4CMD2"/>
<dbReference type="NCBIfam" id="TIGR03624">
    <property type="entry name" value="putative hydrolase"/>
    <property type="match status" value="1"/>
</dbReference>
<dbReference type="PANTHER" id="PTHR39420">
    <property type="match status" value="1"/>
</dbReference>
<dbReference type="SUPFAM" id="SSF55486">
    <property type="entry name" value="Metalloproteases ('zincins'), catalytic domain"/>
    <property type="match status" value="1"/>
</dbReference>
<feature type="compositionally biased region" description="Acidic residues" evidence="1">
    <location>
        <begin position="425"/>
        <end position="434"/>
    </location>
</feature>
<reference evidence="2 3" key="1">
    <citation type="journal article" date="1991" name="Int. J. Syst. Bacteriol.">
        <title>Description of the erythromycin-producing bacterium Arthrobacter sp. strain NRRL B-3381 as Aeromicrobium erythreum gen. nov., sp. nov.</title>
        <authorList>
            <person name="Miller E.S."/>
            <person name="Woese C.R."/>
            <person name="Brenner S."/>
        </authorList>
    </citation>
    <scope>NUCLEOTIDE SEQUENCE [LARGE SCALE GENOMIC DNA]</scope>
    <source>
        <strain evidence="2 3">AR18</strain>
    </source>
</reference>
<dbReference type="PANTHER" id="PTHR39420:SF2">
    <property type="entry name" value="HYDROLASE"/>
    <property type="match status" value="1"/>
</dbReference>
<dbReference type="InterPro" id="IPR042271">
    <property type="entry name" value="Zinicin_2_N"/>
</dbReference>
<evidence type="ECO:0000256" key="1">
    <source>
        <dbReference type="SAM" id="MobiDB-lite"/>
    </source>
</evidence>
<dbReference type="EMBL" id="CP011502">
    <property type="protein sequence ID" value="ALX04278.1"/>
    <property type="molecule type" value="Genomic_DNA"/>
</dbReference>
<keyword evidence="3" id="KW-1185">Reference proteome</keyword>
<dbReference type="KEGG" id="aer:AERYTH_05955"/>
<evidence type="ECO:0000313" key="3">
    <source>
        <dbReference type="Proteomes" id="UP000067689"/>
    </source>
</evidence>
<accession>A0A0U4CMD2</accession>
<dbReference type="RefSeq" id="WP_083516291.1">
    <property type="nucleotide sequence ID" value="NZ_CP011502.1"/>
</dbReference>
<dbReference type="Proteomes" id="UP000067689">
    <property type="component" value="Chromosome"/>
</dbReference>
<sequence>MADTPDDRDDSSSEDNREPQQPNPFAGTPFEQVFGALGGIPGAAGGPAGQAPDLGAIFGQMQQLFSGATQDGSVDFDTARDVARRTLAAAGPDPSPHAGQVGAVADAVRLAETWLDRVTDVPAATTSSVAWSRAEWVEATGTSWRRLMEPIADNVVGAIAQAIPDEARAMAGPLIGMLNQAGSAMFAQQIGQGLAGLATEVLSSTDIGLPMGPSRVAAVLPHNVEAFGEGLEHSSADVLLYVTLRECAHHRLFAHAPWLEQALVGAIDEFGAGTQIDVEAIEAQVREIDPSRPEAIAEAMQGGLFEPRRTPGQQHAVERLETLLAFVEGWVDEVVSQAARDMPSAPALAEAVRRRRATGGPAEQTFASLVGLELRPRRLRDAANLWAAVRDRQGPAARDAAWTHPDLMPTAADLDDPLGFASGESGDDDFDAALDELLSGEAGDGTPGRDDEPGTGDAR</sequence>
<dbReference type="STRING" id="2041.AERYTH_05955"/>
<feature type="compositionally biased region" description="Basic and acidic residues" evidence="1">
    <location>
        <begin position="447"/>
        <end position="459"/>
    </location>
</feature>